<keyword evidence="1" id="KW-0812">Transmembrane</keyword>
<feature type="transmembrane region" description="Helical" evidence="1">
    <location>
        <begin position="63"/>
        <end position="86"/>
    </location>
</feature>
<feature type="non-terminal residue" evidence="3">
    <location>
        <position position="1"/>
    </location>
</feature>
<evidence type="ECO:0000259" key="2">
    <source>
        <dbReference type="PROSITE" id="PS51724"/>
    </source>
</evidence>
<proteinExistence type="predicted"/>
<reference evidence="3" key="1">
    <citation type="journal article" date="2015" name="Nature">
        <title>Complex archaea that bridge the gap between prokaryotes and eukaryotes.</title>
        <authorList>
            <person name="Spang A."/>
            <person name="Saw J.H."/>
            <person name="Jorgensen S.L."/>
            <person name="Zaremba-Niedzwiedzka K."/>
            <person name="Martijn J."/>
            <person name="Lind A.E."/>
            <person name="van Eijk R."/>
            <person name="Schleper C."/>
            <person name="Guy L."/>
            <person name="Ettema T.J."/>
        </authorList>
    </citation>
    <scope>NUCLEOTIDE SEQUENCE</scope>
</reference>
<gene>
    <name evidence="3" type="ORF">LCGC14_2963630</name>
</gene>
<feature type="domain" description="SPOR" evidence="2">
    <location>
        <begin position="276"/>
        <end position="345"/>
    </location>
</feature>
<comment type="caution">
    <text evidence="3">The sequence shown here is derived from an EMBL/GenBank/DDBJ whole genome shotgun (WGS) entry which is preliminary data.</text>
</comment>
<protein>
    <recommendedName>
        <fullName evidence="2">SPOR domain-containing protein</fullName>
    </recommendedName>
</protein>
<evidence type="ECO:0000313" key="3">
    <source>
        <dbReference type="EMBL" id="KKK66485.1"/>
    </source>
</evidence>
<dbReference type="InterPro" id="IPR036680">
    <property type="entry name" value="SPOR-like_sf"/>
</dbReference>
<accession>A0A0F8XYX8</accession>
<keyword evidence="1" id="KW-1133">Transmembrane helix</keyword>
<dbReference type="InterPro" id="IPR007730">
    <property type="entry name" value="SPOR-like_dom"/>
</dbReference>
<organism evidence="3">
    <name type="scientific">marine sediment metagenome</name>
    <dbReference type="NCBI Taxonomy" id="412755"/>
    <lineage>
        <taxon>unclassified sequences</taxon>
        <taxon>metagenomes</taxon>
        <taxon>ecological metagenomes</taxon>
    </lineage>
</organism>
<dbReference type="EMBL" id="LAZR01060056">
    <property type="protein sequence ID" value="KKK66485.1"/>
    <property type="molecule type" value="Genomic_DNA"/>
</dbReference>
<dbReference type="Pfam" id="PF05036">
    <property type="entry name" value="SPOR"/>
    <property type="match status" value="1"/>
</dbReference>
<name>A0A0F8XYX8_9ZZZZ</name>
<dbReference type="AlphaFoldDB" id="A0A0F8XYX8"/>
<sequence>VTETSDYLLGLLQSVGYAGELPLSHDQLSVLHEQSGGNLAEINLLMPALLAAKESQAHSRFQMGIPVAHVAAIAIIGVALLLSWLYQGGDSDDVSPRITTITQQEATEFMPSLERLAEQAQGGIVRTESSPRAVAKPLSLTTGTESTLKREMTAEVDKGLPVSKVEPPSESVSSDIEVAVTEIEPEAKGTESAKVLAVPVENKPQSIVLVSQVDAPPLAAPKVVKKAAIEQKKAARLETTAVSPPVSSVAVSVAASVPASKPKIAAIPAREQRLLSYSDSAYVLQLMGSVDEARARRFVKQYVGRLPVTYFETRLKGKPWFVAITGPYDDKATALSVVKVLPAAL</sequence>
<dbReference type="Gene3D" id="3.30.70.1070">
    <property type="entry name" value="Sporulation related repeat"/>
    <property type="match status" value="1"/>
</dbReference>
<evidence type="ECO:0000256" key="1">
    <source>
        <dbReference type="SAM" id="Phobius"/>
    </source>
</evidence>
<keyword evidence="1" id="KW-0472">Membrane</keyword>
<dbReference type="GO" id="GO:0042834">
    <property type="term" value="F:peptidoglycan binding"/>
    <property type="evidence" value="ECO:0007669"/>
    <property type="project" value="InterPro"/>
</dbReference>
<dbReference type="PROSITE" id="PS51724">
    <property type="entry name" value="SPOR"/>
    <property type="match status" value="1"/>
</dbReference>